<dbReference type="Gene3D" id="3.75.10.10">
    <property type="entry name" value="L-arginine/glycine Amidinotransferase, Chain A"/>
    <property type="match status" value="1"/>
</dbReference>
<gene>
    <name evidence="2" type="ORF">JHC10_09570</name>
    <name evidence="3" type="ORF">JHC11_02910</name>
</gene>
<organism evidence="3 4">
    <name type="scientific">Idiomarina abyssalis</name>
    <dbReference type="NCBI Taxonomy" id="86102"/>
    <lineage>
        <taxon>Bacteria</taxon>
        <taxon>Pseudomonadati</taxon>
        <taxon>Pseudomonadota</taxon>
        <taxon>Gammaproteobacteria</taxon>
        <taxon>Alteromonadales</taxon>
        <taxon>Idiomarinaceae</taxon>
        <taxon>Idiomarina</taxon>
    </lineage>
</organism>
<dbReference type="PANTHER" id="PTHR31377:SF0">
    <property type="entry name" value="AGMATINE DEIMINASE-RELATED"/>
    <property type="match status" value="1"/>
</dbReference>
<dbReference type="RefSeq" id="WP_199494625.1">
    <property type="nucleotide sequence ID" value="NZ_CAXBHZ010000001.1"/>
</dbReference>
<evidence type="ECO:0000256" key="1">
    <source>
        <dbReference type="ARBA" id="ARBA00022801"/>
    </source>
</evidence>
<evidence type="ECO:0000313" key="4">
    <source>
        <dbReference type="Proteomes" id="UP000621390"/>
    </source>
</evidence>
<name>A0A8I1KDG6_9GAMM</name>
<accession>A0A8I1KDG6</accession>
<dbReference type="Proteomes" id="UP000621390">
    <property type="component" value="Unassembled WGS sequence"/>
</dbReference>
<dbReference type="Proteomes" id="UP000655994">
    <property type="component" value="Unassembled WGS sequence"/>
</dbReference>
<dbReference type="GO" id="GO:0009446">
    <property type="term" value="P:putrescine biosynthetic process"/>
    <property type="evidence" value="ECO:0007669"/>
    <property type="project" value="InterPro"/>
</dbReference>
<reference evidence="3 5" key="1">
    <citation type="submission" date="2020-09" db="EMBL/GenBank/DDBJ databases">
        <title>Draft Genomes of Bacterial Isolates from North Pond Shallow Sediments.</title>
        <authorList>
            <person name="Kiel Reese B."/>
            <person name="Mullis M."/>
            <person name="Weisend R.E."/>
        </authorList>
    </citation>
    <scope>NUCLEOTIDE SEQUENCE</scope>
    <source>
        <strain evidence="3">KJE-2</strain>
        <strain evidence="2 5">KJE-3</strain>
    </source>
</reference>
<dbReference type="EMBL" id="JAEMOP010000002">
    <property type="protein sequence ID" value="MBJ7314956.1"/>
    <property type="molecule type" value="Genomic_DNA"/>
</dbReference>
<dbReference type="Pfam" id="PF04371">
    <property type="entry name" value="PAD_porph"/>
    <property type="match status" value="1"/>
</dbReference>
<comment type="caution">
    <text evidence="3">The sequence shown here is derived from an EMBL/GenBank/DDBJ whole genome shotgun (WGS) entry which is preliminary data.</text>
</comment>
<dbReference type="SUPFAM" id="SSF55909">
    <property type="entry name" value="Pentein"/>
    <property type="match status" value="1"/>
</dbReference>
<evidence type="ECO:0000313" key="5">
    <source>
        <dbReference type="Proteomes" id="UP000655994"/>
    </source>
</evidence>
<keyword evidence="5" id="KW-1185">Reference proteome</keyword>
<sequence length="349" mass="39016">MVIGEGWLPDFVANQRLLLAWPYRGDVWRSHAKPAQNALLRLLDQLPASAPVSLVVSSQVKGNLPDSLKRIHRIEVDYDDIWLRDIAPLWLNNGKEVKALSFNFDGWSGVQQAITADKQFAENLCGYFNLSHDKAQLVAEGGAFTHNGKGDWIVGLACIKRRNPDLSHNELKAILSKLLPGQRLYFFNNSLSADETGGHIDNMAIFVDSDTLLYVFTDDVTHPDYEACQQLQKLVSQLPKFINAIPLPLPRLQSAMPEERQDIELNELSLKRTIDLPLLCSYVNVLQTDKLLVIPEFGLETDDEAFQRIQNALPERKVLSFNAREFVLGGGGLHCISHNLPASLKLTAG</sequence>
<dbReference type="GO" id="GO:0004668">
    <property type="term" value="F:protein-arginine deiminase activity"/>
    <property type="evidence" value="ECO:0007669"/>
    <property type="project" value="InterPro"/>
</dbReference>
<proteinExistence type="predicted"/>
<protein>
    <submittedName>
        <fullName evidence="3">Agmatine deiminase family protein</fullName>
    </submittedName>
</protein>
<dbReference type="GO" id="GO:0047632">
    <property type="term" value="F:agmatine deiminase activity"/>
    <property type="evidence" value="ECO:0007669"/>
    <property type="project" value="TreeGrafter"/>
</dbReference>
<evidence type="ECO:0000313" key="2">
    <source>
        <dbReference type="EMBL" id="MBJ7267186.1"/>
    </source>
</evidence>
<evidence type="ECO:0000313" key="3">
    <source>
        <dbReference type="EMBL" id="MBJ7314956.1"/>
    </source>
</evidence>
<dbReference type="InterPro" id="IPR007466">
    <property type="entry name" value="Peptidyl-Arg-deiminase_porph"/>
</dbReference>
<dbReference type="AlphaFoldDB" id="A0A8I1KDG6"/>
<dbReference type="EMBL" id="JAEMOS010000029">
    <property type="protein sequence ID" value="MBJ7267186.1"/>
    <property type="molecule type" value="Genomic_DNA"/>
</dbReference>
<dbReference type="PANTHER" id="PTHR31377">
    <property type="entry name" value="AGMATINE DEIMINASE-RELATED"/>
    <property type="match status" value="1"/>
</dbReference>
<keyword evidence="1" id="KW-0378">Hydrolase</keyword>